<evidence type="ECO:0000313" key="1">
    <source>
        <dbReference type="EMBL" id="GMI12878.1"/>
    </source>
</evidence>
<comment type="caution">
    <text evidence="1">The sequence shown here is derived from an EMBL/GenBank/DDBJ whole genome shotgun (WGS) entry which is preliminary data.</text>
</comment>
<gene>
    <name evidence="1" type="ORF">TrLO_g3686</name>
</gene>
<dbReference type="EMBL" id="BRXW01000182">
    <property type="protein sequence ID" value="GMI12878.1"/>
    <property type="molecule type" value="Genomic_DNA"/>
</dbReference>
<name>A0A9W7FIX9_9STRA</name>
<dbReference type="OrthoDB" id="10264456at2759"/>
<dbReference type="Gene3D" id="3.80.10.10">
    <property type="entry name" value="Ribonuclease Inhibitor"/>
    <property type="match status" value="1"/>
</dbReference>
<keyword evidence="2" id="KW-1185">Reference proteome</keyword>
<dbReference type="InterPro" id="IPR032675">
    <property type="entry name" value="LRR_dom_sf"/>
</dbReference>
<dbReference type="AlphaFoldDB" id="A0A9W7FIX9"/>
<reference evidence="2" key="1">
    <citation type="journal article" date="2023" name="Commun. Biol.">
        <title>Genome analysis of Parmales, the sister group of diatoms, reveals the evolutionary specialization of diatoms from phago-mixotrophs to photoautotrophs.</title>
        <authorList>
            <person name="Ban H."/>
            <person name="Sato S."/>
            <person name="Yoshikawa S."/>
            <person name="Yamada K."/>
            <person name="Nakamura Y."/>
            <person name="Ichinomiya M."/>
            <person name="Sato N."/>
            <person name="Blanc-Mathieu R."/>
            <person name="Endo H."/>
            <person name="Kuwata A."/>
            <person name="Ogata H."/>
        </authorList>
    </citation>
    <scope>NUCLEOTIDE SEQUENCE [LARGE SCALE GENOMIC DNA]</scope>
    <source>
        <strain evidence="2">NIES 3700</strain>
    </source>
</reference>
<organism evidence="1 2">
    <name type="scientific">Triparma laevis f. longispina</name>
    <dbReference type="NCBI Taxonomy" id="1714387"/>
    <lineage>
        <taxon>Eukaryota</taxon>
        <taxon>Sar</taxon>
        <taxon>Stramenopiles</taxon>
        <taxon>Ochrophyta</taxon>
        <taxon>Bolidophyceae</taxon>
        <taxon>Parmales</taxon>
        <taxon>Triparmaceae</taxon>
        <taxon>Triparma</taxon>
    </lineage>
</organism>
<sequence>MFTDDFKRLLVVLVMGHTLMTLMLSTKAWKCVVDAFIDEAVRSGKLIVRGSMDVTYPYNVQENRLALVTRVIFLLNITKIGMYACTCAANLIVLEIPEGIERIGSLQTLGNHVFHGCINLVPANINIQPDDDVDDYEDDYEGDYEGDYEDDDVTTEVVSYLRDQQRIAAELASKLTAEATAKVTAPLLNTTAERDEEVAALKRRLAEHEGSLSDD</sequence>
<protein>
    <submittedName>
        <fullName evidence="1">Uncharacterized protein</fullName>
    </submittedName>
</protein>
<evidence type="ECO:0000313" key="2">
    <source>
        <dbReference type="Proteomes" id="UP001165122"/>
    </source>
</evidence>
<accession>A0A9W7FIX9</accession>
<proteinExistence type="predicted"/>
<dbReference type="Proteomes" id="UP001165122">
    <property type="component" value="Unassembled WGS sequence"/>
</dbReference>